<dbReference type="Proteomes" id="UP001164935">
    <property type="component" value="Chromosome"/>
</dbReference>
<dbReference type="Pfam" id="PF16289">
    <property type="entry name" value="PIN_12"/>
    <property type="match status" value="1"/>
</dbReference>
<protein>
    <submittedName>
        <fullName evidence="2">PIN domain-containing protein</fullName>
    </submittedName>
</protein>
<evidence type="ECO:0000259" key="1">
    <source>
        <dbReference type="Pfam" id="PF16289"/>
    </source>
</evidence>
<keyword evidence="3" id="KW-1185">Reference proteome</keyword>
<name>A0AA46TQ16_9GAMM</name>
<sequence length="335" mass="38379">MNYIFLDTCVLLDVSTKRSDLPLVSALEELVSSNSVKLVLADLVIEEYERNKESVAKKTAQRLSQEFKQVKAVVNEFAGEKQGATIDVLNDINARLPLLTEANYATIYRVERLIESAVVTPVSERSKIAAVQRGLEKRAPFHISKNSVADAVIIEQFFEFMSSLNRSCYTCIFVTHNHNDFSSKDHRKPHSDFDEIFSFSNSFYFNNLAPAIDHIDPDLLAEVEFEHDFSEETRGLREILDSMDELVDKVWYNRHQNRIWLIENGEIEIVAEGTERYGSDVIHEHILQGAIKSAECIEETYEDTGPWSDFEWGMINGKLSALRWVLGDEWDMLDT</sequence>
<proteinExistence type="predicted"/>
<dbReference type="AlphaFoldDB" id="A0AA46TQ16"/>
<accession>A0AA46TQ16</accession>
<dbReference type="RefSeq" id="WP_264018146.1">
    <property type="nucleotide sequence ID" value="NZ_CP096973.1"/>
</dbReference>
<dbReference type="InterPro" id="IPR032557">
    <property type="entry name" value="DUF4935"/>
</dbReference>
<evidence type="ECO:0000313" key="2">
    <source>
        <dbReference type="EMBL" id="UYO74247.1"/>
    </source>
</evidence>
<evidence type="ECO:0000313" key="3">
    <source>
        <dbReference type="Proteomes" id="UP001164935"/>
    </source>
</evidence>
<dbReference type="EMBL" id="CP096973">
    <property type="protein sequence ID" value="UYO74247.1"/>
    <property type="molecule type" value="Genomic_DNA"/>
</dbReference>
<dbReference type="KEGG" id="hqn:M0220_15410"/>
<reference evidence="2" key="1">
    <citation type="submission" date="2022-05" db="EMBL/GenBank/DDBJ databases">
        <title>Complete sequence of a novel PHA-producing Halomonas strain.</title>
        <authorList>
            <person name="Zheng Z."/>
        </authorList>
    </citation>
    <scope>NUCLEOTIDE SEQUENCE</scope>
    <source>
        <strain evidence="2">ZZQ-149</strain>
    </source>
</reference>
<gene>
    <name evidence="2" type="ORF">M0220_15410</name>
</gene>
<organism evidence="2 3">
    <name type="scientific">Halomonas qinghailakensis</name>
    <dbReference type="NCBI Taxonomy" id="2937790"/>
    <lineage>
        <taxon>Bacteria</taxon>
        <taxon>Pseudomonadati</taxon>
        <taxon>Pseudomonadota</taxon>
        <taxon>Gammaproteobacteria</taxon>
        <taxon>Oceanospirillales</taxon>
        <taxon>Halomonadaceae</taxon>
        <taxon>Halomonas</taxon>
    </lineage>
</organism>
<feature type="domain" description="DUF4935" evidence="1">
    <location>
        <begin position="4"/>
        <end position="181"/>
    </location>
</feature>